<evidence type="ECO:0000313" key="9">
    <source>
        <dbReference type="EMBL" id="MFC5568504.1"/>
    </source>
</evidence>
<keyword evidence="10" id="KW-1185">Reference proteome</keyword>
<comment type="caution">
    <text evidence="9">The sequence shown here is derived from an EMBL/GenBank/DDBJ whole genome shotgun (WGS) entry which is preliminary data.</text>
</comment>
<dbReference type="PROSITE" id="PS00138">
    <property type="entry name" value="SUBTILASE_SER"/>
    <property type="match status" value="1"/>
</dbReference>
<dbReference type="InterPro" id="IPR000209">
    <property type="entry name" value="Peptidase_S8/S53_dom"/>
</dbReference>
<dbReference type="Pfam" id="PF00082">
    <property type="entry name" value="Peptidase_S8"/>
    <property type="match status" value="1"/>
</dbReference>
<evidence type="ECO:0000256" key="6">
    <source>
        <dbReference type="PROSITE-ProRule" id="PRU01240"/>
    </source>
</evidence>
<dbReference type="PANTHER" id="PTHR43806:SF11">
    <property type="entry name" value="CEREVISIN-RELATED"/>
    <property type="match status" value="1"/>
</dbReference>
<dbReference type="InterPro" id="IPR005546">
    <property type="entry name" value="Autotransporte_beta"/>
</dbReference>
<gene>
    <name evidence="9" type="ORF">ACFPN1_00280</name>
</gene>
<dbReference type="SUPFAM" id="SSF52743">
    <property type="entry name" value="Subtilisin-like"/>
    <property type="match status" value="1"/>
</dbReference>
<dbReference type="PRINTS" id="PR00723">
    <property type="entry name" value="SUBTILISIN"/>
</dbReference>
<dbReference type="PROSITE" id="PS00137">
    <property type="entry name" value="SUBTILASE_HIS"/>
    <property type="match status" value="1"/>
</dbReference>
<evidence type="ECO:0000259" key="8">
    <source>
        <dbReference type="PROSITE" id="PS51208"/>
    </source>
</evidence>
<dbReference type="InterPro" id="IPR015500">
    <property type="entry name" value="Peptidase_S8_subtilisin-rel"/>
</dbReference>
<dbReference type="InterPro" id="IPR006315">
    <property type="entry name" value="OM_autotransptr_brl_dom"/>
</dbReference>
<dbReference type="PANTHER" id="PTHR43806">
    <property type="entry name" value="PEPTIDASE S8"/>
    <property type="match status" value="1"/>
</dbReference>
<dbReference type="PROSITE" id="PS51208">
    <property type="entry name" value="AUTOTRANSPORTER"/>
    <property type="match status" value="1"/>
</dbReference>
<dbReference type="InterPro" id="IPR023828">
    <property type="entry name" value="Peptidase_S8_Ser-AS"/>
</dbReference>
<dbReference type="NCBIfam" id="TIGR01414">
    <property type="entry name" value="autotrans_barl"/>
    <property type="match status" value="1"/>
</dbReference>
<name>A0ABW0SII1_9GAMM</name>
<feature type="domain" description="Autotransporter" evidence="8">
    <location>
        <begin position="776"/>
        <end position="1055"/>
    </location>
</feature>
<protein>
    <submittedName>
        <fullName evidence="9">Autotransporter domain-containing protein</fullName>
    </submittedName>
</protein>
<dbReference type="InterPro" id="IPR034061">
    <property type="entry name" value="Peptidases_S8_Autotransporter"/>
</dbReference>
<dbReference type="EMBL" id="JBHSNM010000001">
    <property type="protein sequence ID" value="MFC5568504.1"/>
    <property type="molecule type" value="Genomic_DNA"/>
</dbReference>
<comment type="similarity">
    <text evidence="1 6">Belongs to the peptidase S8 family.</text>
</comment>
<dbReference type="RefSeq" id="WP_386751991.1">
    <property type="nucleotide sequence ID" value="NZ_JBHSNM010000001.1"/>
</dbReference>
<feature type="signal peptide" evidence="7">
    <location>
        <begin position="1"/>
        <end position="23"/>
    </location>
</feature>
<proteinExistence type="inferred from homology"/>
<feature type="active site" description="Charge relay system" evidence="6">
    <location>
        <position position="76"/>
    </location>
</feature>
<keyword evidence="4 6" id="KW-0378">Hydrolase</keyword>
<dbReference type="InterPro" id="IPR022398">
    <property type="entry name" value="Peptidase_S8_His-AS"/>
</dbReference>
<dbReference type="InterPro" id="IPR036852">
    <property type="entry name" value="Peptidase_S8/S53_dom_sf"/>
</dbReference>
<keyword evidence="3 7" id="KW-0732">Signal</keyword>
<dbReference type="InterPro" id="IPR050131">
    <property type="entry name" value="Peptidase_S8_subtilisin-like"/>
</dbReference>
<evidence type="ECO:0000256" key="3">
    <source>
        <dbReference type="ARBA" id="ARBA00022729"/>
    </source>
</evidence>
<dbReference type="Gene3D" id="3.40.50.200">
    <property type="entry name" value="Peptidase S8/S53 domain"/>
    <property type="match status" value="1"/>
</dbReference>
<feature type="active site" description="Charge relay system" evidence="6">
    <location>
        <position position="391"/>
    </location>
</feature>
<reference evidence="10" key="1">
    <citation type="journal article" date="2019" name="Int. J. Syst. Evol. Microbiol.">
        <title>The Global Catalogue of Microorganisms (GCM) 10K type strain sequencing project: providing services to taxonomists for standard genome sequencing and annotation.</title>
        <authorList>
            <consortium name="The Broad Institute Genomics Platform"/>
            <consortium name="The Broad Institute Genome Sequencing Center for Infectious Disease"/>
            <person name="Wu L."/>
            <person name="Ma J."/>
        </authorList>
    </citation>
    <scope>NUCLEOTIDE SEQUENCE [LARGE SCALE GENOMIC DNA]</scope>
    <source>
        <strain evidence="10">KACC 11407</strain>
    </source>
</reference>
<dbReference type="Pfam" id="PF03797">
    <property type="entry name" value="Autotransporter"/>
    <property type="match status" value="1"/>
</dbReference>
<evidence type="ECO:0000256" key="2">
    <source>
        <dbReference type="ARBA" id="ARBA00022670"/>
    </source>
</evidence>
<accession>A0ABW0SII1</accession>
<dbReference type="CDD" id="cd04848">
    <property type="entry name" value="Peptidases_S8_Autotransporter_serine_protease_like"/>
    <property type="match status" value="1"/>
</dbReference>
<evidence type="ECO:0000313" key="10">
    <source>
        <dbReference type="Proteomes" id="UP001596036"/>
    </source>
</evidence>
<evidence type="ECO:0000256" key="5">
    <source>
        <dbReference type="ARBA" id="ARBA00022825"/>
    </source>
</evidence>
<evidence type="ECO:0000256" key="1">
    <source>
        <dbReference type="ARBA" id="ARBA00011073"/>
    </source>
</evidence>
<sequence>MRSALSRAIAGALLLGALTPAVAQQAPAYQEQGQIGDPASWRTEEFKADWGLGAIGAEYAYARGLTGRGIRLGIFDSGVDLRHGEFGGKDHRSIHIADVLEDGSPCTNTTALAGPDSCFSSDGDTVALDYFHYTDEDRALVQYLVDIGYLYDWVPEYLESIAGFQYGSHGTHVAGTMVANRDGTGTHGVAYGADITAARLFSNSYTDLMSLLGAGGESYAIGPGSEAVASMYEQMAAQGVRAINHSWGLSVEPTTAEEMDELYNSEGAAEYFATYTDASIDHGMLQVFAAGNNNGDIAGIYATLPRWVKDAEKYWLSVANINQTGEIDESSSICGLSKDWCIAAPGTDIASSVVGGTIEGSEIRDEEGNFIGLEVTAEHPEYGYENYTGTSMASPHVTGALALLMERFPYLDNPQIRDVLLTTATDLGEAGVDEIYGWGLMDLRKAIEGPGQIRVDTDVVMNQQAGGTKVWDGPAWDDWTNDIGGDGRLTKSGIGWLRLSGDNSFGGLTVREGVLELDGANALKGDVQVDGGFLVLDGSLDNKLHVNGGQAVINGLQAGSTWIHAAGKLSGTGRLATTTVEGTIAPGNSIGTLTIDGDYTQAAGSTYEAEVGLNGASDHIQVNGQANLLGGTVKFLPTGESMLLGEHYDVLSATSLVGTFAAVDDSAFSPFLDFVLRYGSNDVLVDVVRGRSLASAAGTFNQTATATAADALADDNVLLQRLTQLFPAPAMAALDSLSGEQHATLRSMLIDGNRHVRDAALARAQAGTGSFAPSADGETESAGWIEVLRNGGRLASDGNAGEADYDGNTTLLGYDYRFANGWRVGVLGGAGHADLSVDSRGSRAAIREQRIGAYVGQAWGGFGLRAGATYARHDVDSTRNVAFPGVQDTPRAGYDATSQQVFLEGGYGFAAGAWQLEPYAQLAHVRVETDGFQERGGIAALTGRSSDQQVNLSTLGLRFNVDLKGAQQDESWLSLRGGIGRRHASGDLASETSVAWSGGNVFTVRGTPLAEDSTLVEAGLGARLSQNSLLELSYSGQLADEVRDHAVNARFSVKF</sequence>
<dbReference type="Proteomes" id="UP001596036">
    <property type="component" value="Unassembled WGS sequence"/>
</dbReference>
<feature type="chain" id="PRO_5045810495" evidence="7">
    <location>
        <begin position="24"/>
        <end position="1055"/>
    </location>
</feature>
<evidence type="ECO:0000256" key="7">
    <source>
        <dbReference type="SAM" id="SignalP"/>
    </source>
</evidence>
<organism evidence="9 10">
    <name type="scientific">Lysobacter yangpyeongensis</name>
    <dbReference type="NCBI Taxonomy" id="346182"/>
    <lineage>
        <taxon>Bacteria</taxon>
        <taxon>Pseudomonadati</taxon>
        <taxon>Pseudomonadota</taxon>
        <taxon>Gammaproteobacteria</taxon>
        <taxon>Lysobacterales</taxon>
        <taxon>Lysobacteraceae</taxon>
        <taxon>Lysobacter</taxon>
    </lineage>
</organism>
<dbReference type="InterPro" id="IPR036709">
    <property type="entry name" value="Autotransporte_beta_dom_sf"/>
</dbReference>
<dbReference type="Gene3D" id="2.40.128.130">
    <property type="entry name" value="Autotransporter beta-domain"/>
    <property type="match status" value="1"/>
</dbReference>
<keyword evidence="5 6" id="KW-0720">Serine protease</keyword>
<keyword evidence="2 6" id="KW-0645">Protease</keyword>
<dbReference type="PROSITE" id="PS51892">
    <property type="entry name" value="SUBTILASE"/>
    <property type="match status" value="1"/>
</dbReference>
<evidence type="ECO:0000256" key="4">
    <source>
        <dbReference type="ARBA" id="ARBA00022801"/>
    </source>
</evidence>
<dbReference type="SMART" id="SM00869">
    <property type="entry name" value="Autotransporter"/>
    <property type="match status" value="1"/>
</dbReference>
<dbReference type="SUPFAM" id="SSF103515">
    <property type="entry name" value="Autotransporter"/>
    <property type="match status" value="1"/>
</dbReference>
<feature type="active site" description="Charge relay system" evidence="6">
    <location>
        <position position="169"/>
    </location>
</feature>